<gene>
    <name evidence="1" type="ORF">LKD42_08065</name>
</gene>
<evidence type="ECO:0000313" key="2">
    <source>
        <dbReference type="Proteomes" id="UP001299235"/>
    </source>
</evidence>
<dbReference type="Proteomes" id="UP001299235">
    <property type="component" value="Unassembled WGS sequence"/>
</dbReference>
<proteinExistence type="predicted"/>
<protein>
    <submittedName>
        <fullName evidence="1">Uncharacterized protein</fullName>
    </submittedName>
</protein>
<comment type="caution">
    <text evidence="1">The sequence shown here is derived from an EMBL/GenBank/DDBJ whole genome shotgun (WGS) entry which is preliminary data.</text>
</comment>
<name>A0ABS8EYJ0_9FIRM</name>
<organism evidence="1 2">
    <name type="scientific">Hominisplanchenecus faecis</name>
    <dbReference type="NCBI Taxonomy" id="2885351"/>
    <lineage>
        <taxon>Bacteria</taxon>
        <taxon>Bacillati</taxon>
        <taxon>Bacillota</taxon>
        <taxon>Clostridia</taxon>
        <taxon>Lachnospirales</taxon>
        <taxon>Lachnospiraceae</taxon>
        <taxon>Hominisplanchenecus</taxon>
    </lineage>
</organism>
<sequence length="176" mass="21498">MDSFEEKFPWNFMSYHQGYPMPGAMMPVESPMAPWMGMAGGYPVYPANMYPQAYLDEMQNERDMKKMKELYPEVAKDVLSVVEDECDQMEYDGSMMFDEYPDKVMFERIKNRIYDKVQEKYPVEEEDDRDQAMVMQQEVRRRYPPHKNWLGDMIEVLLYQEMYRRRCRRRNCCRRY</sequence>
<accession>A0ABS8EYJ0</accession>
<reference evidence="1 2" key="1">
    <citation type="submission" date="2021-10" db="EMBL/GenBank/DDBJ databases">
        <title>Anaerobic single-cell dispensing facilitates the cultivation of human gut bacteria.</title>
        <authorList>
            <person name="Afrizal A."/>
        </authorList>
    </citation>
    <scope>NUCLEOTIDE SEQUENCE [LARGE SCALE GENOMIC DNA]</scope>
    <source>
        <strain evidence="1 2">CLA-AA-H246</strain>
    </source>
</reference>
<keyword evidence="2" id="KW-1185">Reference proteome</keyword>
<dbReference type="EMBL" id="JAJEQE010000023">
    <property type="protein sequence ID" value="MCC2149209.1"/>
    <property type="molecule type" value="Genomic_DNA"/>
</dbReference>
<evidence type="ECO:0000313" key="1">
    <source>
        <dbReference type="EMBL" id="MCC2149209.1"/>
    </source>
</evidence>